<organism evidence="1 2">
    <name type="scientific">Papaver somniferum</name>
    <name type="common">Opium poppy</name>
    <dbReference type="NCBI Taxonomy" id="3469"/>
    <lineage>
        <taxon>Eukaryota</taxon>
        <taxon>Viridiplantae</taxon>
        <taxon>Streptophyta</taxon>
        <taxon>Embryophyta</taxon>
        <taxon>Tracheophyta</taxon>
        <taxon>Spermatophyta</taxon>
        <taxon>Magnoliopsida</taxon>
        <taxon>Ranunculales</taxon>
        <taxon>Papaveraceae</taxon>
        <taxon>Papaveroideae</taxon>
        <taxon>Papaver</taxon>
    </lineage>
</organism>
<gene>
    <name evidence="1" type="ORF">C5167_031462</name>
</gene>
<reference evidence="1 2" key="1">
    <citation type="journal article" date="2018" name="Science">
        <title>The opium poppy genome and morphinan production.</title>
        <authorList>
            <person name="Guo L."/>
            <person name="Winzer T."/>
            <person name="Yang X."/>
            <person name="Li Y."/>
            <person name="Ning Z."/>
            <person name="He Z."/>
            <person name="Teodor R."/>
            <person name="Lu Y."/>
            <person name="Bowser T.A."/>
            <person name="Graham I.A."/>
            <person name="Ye K."/>
        </authorList>
    </citation>
    <scope>NUCLEOTIDE SEQUENCE [LARGE SCALE GENOMIC DNA]</scope>
    <source>
        <strain evidence="2">cv. HN1</strain>
        <tissue evidence="1">Leaves</tissue>
    </source>
</reference>
<dbReference type="Proteomes" id="UP000316621">
    <property type="component" value="Chromosome 7"/>
</dbReference>
<protein>
    <submittedName>
        <fullName evidence="1">Uncharacterized protein</fullName>
    </submittedName>
</protein>
<accession>A0A4Y7K785</accession>
<evidence type="ECO:0000313" key="1">
    <source>
        <dbReference type="EMBL" id="RZC68200.1"/>
    </source>
</evidence>
<keyword evidence="2" id="KW-1185">Reference proteome</keyword>
<dbReference type="EMBL" id="CM010721">
    <property type="protein sequence ID" value="RZC68200.1"/>
    <property type="molecule type" value="Genomic_DNA"/>
</dbReference>
<evidence type="ECO:0000313" key="2">
    <source>
        <dbReference type="Proteomes" id="UP000316621"/>
    </source>
</evidence>
<name>A0A4Y7K785_PAPSO</name>
<proteinExistence type="predicted"/>
<dbReference type="Gramene" id="RZC68200">
    <property type="protein sequence ID" value="RZC68200"/>
    <property type="gene ID" value="C5167_031462"/>
</dbReference>
<dbReference type="AlphaFoldDB" id="A0A4Y7K785"/>
<sequence>MATQLECLGYEFAKWMGVRTLEEYIYYTHQRTHCRSSTPQLKESPDSESPIPRERIGIVIRIKVSDPLRGLVLNSKLRGFNRYANCQAQFIFQKMCYLAKRVLFLVQMDG</sequence>